<dbReference type="CAZy" id="GT2">
    <property type="family name" value="Glycosyltransferase Family 2"/>
</dbReference>
<dbReference type="EMBL" id="AB062506">
    <property type="protein sequence ID" value="BAC55140.1"/>
    <property type="molecule type" value="Genomic_DNA"/>
</dbReference>
<dbReference type="Pfam" id="PF00535">
    <property type="entry name" value="Glycos_transf_2"/>
    <property type="match status" value="1"/>
</dbReference>
<reference evidence="2" key="1">
    <citation type="journal article" date="2003" name="Microbiology">
        <title>Genes involved in the synthesis of the exopolysaccharide methanolan by the obligate methylotroph Methylobacillus sp strain 12S.</title>
        <authorList>
            <person name="Yoshida T."/>
            <person name="Ayabe Y."/>
            <person name="Yasunaga M."/>
            <person name="Usami Y."/>
            <person name="Habe H."/>
            <person name="Nojiri H."/>
            <person name="Omori T."/>
        </authorList>
    </citation>
    <scope>NUCLEOTIDE SEQUENCE</scope>
    <source>
        <strain evidence="2">12S</strain>
    </source>
</reference>
<gene>
    <name evidence="2" type="primary">epsJ</name>
</gene>
<feature type="domain" description="Glycosyltransferase 2-like" evidence="1">
    <location>
        <begin position="4"/>
        <end position="107"/>
    </location>
</feature>
<dbReference type="AlphaFoldDB" id="Q83VQ9"/>
<accession>Q83VQ9</accession>
<dbReference type="CDD" id="cd00761">
    <property type="entry name" value="Glyco_tranf_GTA_type"/>
    <property type="match status" value="1"/>
</dbReference>
<dbReference type="InterPro" id="IPR001173">
    <property type="entry name" value="Glyco_trans_2-like"/>
</dbReference>
<evidence type="ECO:0000313" key="2">
    <source>
        <dbReference type="EMBL" id="BAC55140.1"/>
    </source>
</evidence>
<dbReference type="Gene3D" id="3.90.550.10">
    <property type="entry name" value="Spore Coat Polysaccharide Biosynthesis Protein SpsA, Chain A"/>
    <property type="match status" value="1"/>
</dbReference>
<evidence type="ECO:0000259" key="1">
    <source>
        <dbReference type="Pfam" id="PF00535"/>
    </source>
</evidence>
<protein>
    <submittedName>
        <fullName evidence="2">EpsJ</fullName>
    </submittedName>
</protein>
<dbReference type="PANTHER" id="PTHR43685:SF2">
    <property type="entry name" value="GLYCOSYLTRANSFERASE 2-LIKE DOMAIN-CONTAINING PROTEIN"/>
    <property type="match status" value="1"/>
</dbReference>
<dbReference type="InterPro" id="IPR050834">
    <property type="entry name" value="Glycosyltransf_2"/>
</dbReference>
<dbReference type="InterPro" id="IPR029044">
    <property type="entry name" value="Nucleotide-diphossugar_trans"/>
</dbReference>
<organism evidence="2">
    <name type="scientific">Methylobacillus sp. (strain 12S)</name>
    <dbReference type="NCBI Taxonomy" id="94001"/>
    <lineage>
        <taxon>Bacteria</taxon>
        <taxon>Pseudomonadati</taxon>
        <taxon>Pseudomonadota</taxon>
        <taxon>Betaproteobacteria</taxon>
        <taxon>Nitrosomonadales</taxon>
        <taxon>Methylophilaceae</taxon>
        <taxon>Methylobacillus</taxon>
    </lineage>
</organism>
<sequence length="283" mass="32555">MRVSIYIPTHNRLELLKRAVESVLRQTHEDIEVIVVNDGSSDGTDQYLIEKAASDTRLKFINKPKAEGAPKARNAAIKMATGGFITGLDDDDAFVETRVAAFLQYWDLLVSQKLQPACLYSQDVIIANGDTVRTSSKRGSVNFEDLLEFNYIGNQIFAPKEHFMEAGLFDESLPAWQDLEFFMRVLKKYGQAYLLDIPTQLYDDSPRVDRISVKSEKKIREAFRIVSTKHASHSARAQQLLMIRVFSKFYGIRPKPRDWIHFLRKGFWMGGILRMLRETLRYP</sequence>
<name>Q83VQ9_METS1</name>
<dbReference type="SUPFAM" id="SSF53448">
    <property type="entry name" value="Nucleotide-diphospho-sugar transferases"/>
    <property type="match status" value="1"/>
</dbReference>
<proteinExistence type="predicted"/>
<dbReference type="PANTHER" id="PTHR43685">
    <property type="entry name" value="GLYCOSYLTRANSFERASE"/>
    <property type="match status" value="1"/>
</dbReference>